<dbReference type="Gene3D" id="1.10.1280.10">
    <property type="entry name" value="Di-copper center containing domain from catechol oxidase"/>
    <property type="match status" value="1"/>
</dbReference>
<dbReference type="Pfam" id="PF00264">
    <property type="entry name" value="Tyrosinase"/>
    <property type="match status" value="1"/>
</dbReference>
<dbReference type="InterPro" id="IPR002227">
    <property type="entry name" value="Tyrosinase_Cu-bd"/>
</dbReference>
<gene>
    <name evidence="5" type="primary">tyr-3</name>
    <name evidence="5" type="ORF">SNAT2548_LOCUS11600</name>
</gene>
<dbReference type="GO" id="GO:0046872">
    <property type="term" value="F:metal ion binding"/>
    <property type="evidence" value="ECO:0007669"/>
    <property type="project" value="UniProtKB-KW"/>
</dbReference>
<keyword evidence="6" id="KW-1185">Reference proteome</keyword>
<keyword evidence="1" id="KW-0479">Metal-binding</keyword>
<comment type="caution">
    <text evidence="5">The sequence shown here is derived from an EMBL/GenBank/DDBJ whole genome shotgun (WGS) entry which is preliminary data.</text>
</comment>
<dbReference type="AlphaFoldDB" id="A0A812LEK0"/>
<dbReference type="InterPro" id="IPR008922">
    <property type="entry name" value="Di-copper_centre_dom_sf"/>
</dbReference>
<dbReference type="SUPFAM" id="SSF48056">
    <property type="entry name" value="Di-copper centre-containing domain"/>
    <property type="match status" value="1"/>
</dbReference>
<evidence type="ECO:0000259" key="4">
    <source>
        <dbReference type="Pfam" id="PF00264"/>
    </source>
</evidence>
<dbReference type="OrthoDB" id="416556at2759"/>
<reference evidence="5" key="1">
    <citation type="submission" date="2021-02" db="EMBL/GenBank/DDBJ databases">
        <authorList>
            <person name="Dougan E. K."/>
            <person name="Rhodes N."/>
            <person name="Thang M."/>
            <person name="Chan C."/>
        </authorList>
    </citation>
    <scope>NUCLEOTIDE SEQUENCE</scope>
</reference>
<evidence type="ECO:0000256" key="2">
    <source>
        <dbReference type="ARBA" id="ARBA00023008"/>
    </source>
</evidence>
<name>A0A812LEK0_9DINO</name>
<dbReference type="PANTHER" id="PTHR11474:SF126">
    <property type="entry name" value="TYROSINASE-LIKE PROTEIN TYR-1-RELATED"/>
    <property type="match status" value="1"/>
</dbReference>
<dbReference type="GO" id="GO:0016491">
    <property type="term" value="F:oxidoreductase activity"/>
    <property type="evidence" value="ECO:0007669"/>
    <property type="project" value="InterPro"/>
</dbReference>
<evidence type="ECO:0000256" key="3">
    <source>
        <dbReference type="SAM" id="MobiDB-lite"/>
    </source>
</evidence>
<sequence>MCPSTFGPEPKLPKLMAPAPLRATEPKHPRRVRKELRSLSVQQRDRVFNAMNVMKNMSTLQGQVSFGRRYVSYDDLVAQHLQAAAARHCDEAHLGQGFATYHRAFTLRFEESLLAVDPSIGALPYWDYNIEARSKDPRQSEIWEWFGSSEGDPAQGNAVKDGRFGHWRVAAAKEISNLSNSFGLL</sequence>
<dbReference type="Proteomes" id="UP000604046">
    <property type="component" value="Unassembled WGS sequence"/>
</dbReference>
<evidence type="ECO:0000256" key="1">
    <source>
        <dbReference type="ARBA" id="ARBA00022723"/>
    </source>
</evidence>
<feature type="domain" description="Tyrosinase copper-binding" evidence="4">
    <location>
        <begin position="72"/>
        <end position="170"/>
    </location>
</feature>
<evidence type="ECO:0000313" key="5">
    <source>
        <dbReference type="EMBL" id="CAE7245638.1"/>
    </source>
</evidence>
<evidence type="ECO:0000313" key="6">
    <source>
        <dbReference type="Proteomes" id="UP000604046"/>
    </source>
</evidence>
<feature type="region of interest" description="Disordered" evidence="3">
    <location>
        <begin position="1"/>
        <end position="32"/>
    </location>
</feature>
<keyword evidence="2" id="KW-0186">Copper</keyword>
<feature type="compositionally biased region" description="Low complexity" evidence="3">
    <location>
        <begin position="13"/>
        <end position="23"/>
    </location>
</feature>
<organism evidence="5 6">
    <name type="scientific">Symbiodinium natans</name>
    <dbReference type="NCBI Taxonomy" id="878477"/>
    <lineage>
        <taxon>Eukaryota</taxon>
        <taxon>Sar</taxon>
        <taxon>Alveolata</taxon>
        <taxon>Dinophyceae</taxon>
        <taxon>Suessiales</taxon>
        <taxon>Symbiodiniaceae</taxon>
        <taxon>Symbiodinium</taxon>
    </lineage>
</organism>
<protein>
    <submittedName>
        <fullName evidence="5">Tyr-3 protein</fullName>
    </submittedName>
</protein>
<proteinExistence type="predicted"/>
<dbReference type="InterPro" id="IPR050316">
    <property type="entry name" value="Tyrosinase/Hemocyanin"/>
</dbReference>
<accession>A0A812LEK0</accession>
<dbReference type="EMBL" id="CAJNDS010001057">
    <property type="protein sequence ID" value="CAE7245638.1"/>
    <property type="molecule type" value="Genomic_DNA"/>
</dbReference>
<dbReference type="PANTHER" id="PTHR11474">
    <property type="entry name" value="TYROSINASE FAMILY MEMBER"/>
    <property type="match status" value="1"/>
</dbReference>